<dbReference type="InterPro" id="IPR039863">
    <property type="entry name" value="DKK1-4"/>
</dbReference>
<name>A0A8D0EA02_SALMN</name>
<keyword evidence="4" id="KW-0964">Secreted</keyword>
<evidence type="ECO:0000256" key="4">
    <source>
        <dbReference type="ARBA" id="ARBA00022525"/>
    </source>
</evidence>
<comment type="similarity">
    <text evidence="2">Belongs to the dickkopf family.</text>
</comment>
<reference evidence="10" key="1">
    <citation type="submission" date="2025-08" db="UniProtKB">
        <authorList>
            <consortium name="Ensembl"/>
        </authorList>
    </citation>
    <scope>IDENTIFICATION</scope>
</reference>
<evidence type="ECO:0000256" key="7">
    <source>
        <dbReference type="ARBA" id="ARBA00023157"/>
    </source>
</evidence>
<dbReference type="GeneTree" id="ENSGT00390000000221"/>
<protein>
    <recommendedName>
        <fullName evidence="9">Dickkopf N-terminal cysteine-rich domain-containing protein</fullName>
    </recommendedName>
</protein>
<evidence type="ECO:0000256" key="2">
    <source>
        <dbReference type="ARBA" id="ARBA00010842"/>
    </source>
</evidence>
<evidence type="ECO:0000256" key="3">
    <source>
        <dbReference type="ARBA" id="ARBA00022473"/>
    </source>
</evidence>
<evidence type="ECO:0000313" key="10">
    <source>
        <dbReference type="Ensembl" id="ENSSMRP00000028288.1"/>
    </source>
</evidence>
<dbReference type="PANTHER" id="PTHR12113:SF31">
    <property type="entry name" value="DICKKOPF N-TERMINAL CYSTEINE-RICH DOMAIN-CONTAINING PROTEIN"/>
    <property type="match status" value="1"/>
</dbReference>
<comment type="subcellular location">
    <subcellularLocation>
        <location evidence="1">Secreted</location>
    </subcellularLocation>
</comment>
<keyword evidence="11" id="KW-1185">Reference proteome</keyword>
<dbReference type="GO" id="GO:0039706">
    <property type="term" value="F:co-receptor binding"/>
    <property type="evidence" value="ECO:0007669"/>
    <property type="project" value="TreeGrafter"/>
</dbReference>
<dbReference type="OMA" id="GPSMCCA"/>
<dbReference type="GO" id="GO:0016055">
    <property type="term" value="P:Wnt signaling pathway"/>
    <property type="evidence" value="ECO:0007669"/>
    <property type="project" value="UniProtKB-KW"/>
</dbReference>
<dbReference type="Gene3D" id="2.10.80.10">
    <property type="entry name" value="Lipase, subunit A"/>
    <property type="match status" value="1"/>
</dbReference>
<feature type="chain" id="PRO_5034216321" description="Dickkopf N-terminal cysteine-rich domain-containing protein" evidence="8">
    <location>
        <begin position="28"/>
        <end position="197"/>
    </location>
</feature>
<organism evidence="10 11">
    <name type="scientific">Salvator merianae</name>
    <name type="common">Argentine black and white tegu</name>
    <name type="synonym">Tupinambis merianae</name>
    <dbReference type="NCBI Taxonomy" id="96440"/>
    <lineage>
        <taxon>Eukaryota</taxon>
        <taxon>Metazoa</taxon>
        <taxon>Chordata</taxon>
        <taxon>Craniata</taxon>
        <taxon>Vertebrata</taxon>
        <taxon>Euteleostomi</taxon>
        <taxon>Lepidosauria</taxon>
        <taxon>Squamata</taxon>
        <taxon>Bifurcata</taxon>
        <taxon>Unidentata</taxon>
        <taxon>Episquamata</taxon>
        <taxon>Laterata</taxon>
        <taxon>Teiioidea</taxon>
        <taxon>Teiidae</taxon>
        <taxon>Salvator</taxon>
    </lineage>
</organism>
<keyword evidence="5" id="KW-0879">Wnt signaling pathway</keyword>
<dbReference type="GO" id="GO:0090090">
    <property type="term" value="P:negative regulation of canonical Wnt signaling pathway"/>
    <property type="evidence" value="ECO:0007669"/>
    <property type="project" value="TreeGrafter"/>
</dbReference>
<sequence length="197" mass="22039">MAVVFRMGSKSCLLAFLFSLSLAAVQSYIGPWIHNTANEVASLKDPGPSASQEQTLTVCSPEKHCPQGFFCDHHFGHCLTFRQEDEFCRQDAHCAKGLSCMFGKCQPTVPDGQEGARCHHDKDCAPDACCARLHGEMVCKRRLLLDEGCYIPQGGIAFSVNQVCPCLEGLVCRRIPQSREIPFEYWSYKGDWRCQKK</sequence>
<dbReference type="InterPro" id="IPR006796">
    <property type="entry name" value="Dickkopf_N"/>
</dbReference>
<feature type="signal peptide" evidence="8">
    <location>
        <begin position="1"/>
        <end position="27"/>
    </location>
</feature>
<dbReference type="PANTHER" id="PTHR12113">
    <property type="entry name" value="DICKKOPF3-LIKE 3"/>
    <property type="match status" value="1"/>
</dbReference>
<evidence type="ECO:0000259" key="9">
    <source>
        <dbReference type="Pfam" id="PF04706"/>
    </source>
</evidence>
<reference evidence="10" key="2">
    <citation type="submission" date="2025-09" db="UniProtKB">
        <authorList>
            <consortium name="Ensembl"/>
        </authorList>
    </citation>
    <scope>IDENTIFICATION</scope>
</reference>
<evidence type="ECO:0000256" key="5">
    <source>
        <dbReference type="ARBA" id="ARBA00022687"/>
    </source>
</evidence>
<dbReference type="AlphaFoldDB" id="A0A8D0EA02"/>
<feature type="domain" description="Dickkopf N-terminal cysteine-rich" evidence="9">
    <location>
        <begin position="59"/>
        <end position="106"/>
    </location>
</feature>
<dbReference type="GO" id="GO:0048019">
    <property type="term" value="F:receptor antagonist activity"/>
    <property type="evidence" value="ECO:0007669"/>
    <property type="project" value="TreeGrafter"/>
</dbReference>
<keyword evidence="3" id="KW-0217">Developmental protein</keyword>
<keyword evidence="7" id="KW-1015">Disulfide bond</keyword>
<dbReference type="Ensembl" id="ENSSMRT00000032988.1">
    <property type="protein sequence ID" value="ENSSMRP00000028288.1"/>
    <property type="gene ID" value="ENSSMRG00000021752.1"/>
</dbReference>
<evidence type="ECO:0000313" key="11">
    <source>
        <dbReference type="Proteomes" id="UP000694421"/>
    </source>
</evidence>
<evidence type="ECO:0000256" key="1">
    <source>
        <dbReference type="ARBA" id="ARBA00004613"/>
    </source>
</evidence>
<dbReference type="Pfam" id="PF04706">
    <property type="entry name" value="Dickkopf_N"/>
    <property type="match status" value="1"/>
</dbReference>
<accession>A0A8D0EA02</accession>
<proteinExistence type="inferred from homology"/>
<evidence type="ECO:0000256" key="8">
    <source>
        <dbReference type="SAM" id="SignalP"/>
    </source>
</evidence>
<dbReference type="GO" id="GO:0005615">
    <property type="term" value="C:extracellular space"/>
    <property type="evidence" value="ECO:0007669"/>
    <property type="project" value="TreeGrafter"/>
</dbReference>
<keyword evidence="6 8" id="KW-0732">Signal</keyword>
<evidence type="ECO:0000256" key="6">
    <source>
        <dbReference type="ARBA" id="ARBA00022729"/>
    </source>
</evidence>
<dbReference type="Proteomes" id="UP000694421">
    <property type="component" value="Unplaced"/>
</dbReference>